<keyword evidence="2" id="KW-1185">Reference proteome</keyword>
<evidence type="ECO:0000313" key="2">
    <source>
        <dbReference type="Proteomes" id="UP000267223"/>
    </source>
</evidence>
<name>A0A3M9NAP8_9BACT</name>
<dbReference type="AlphaFoldDB" id="A0A3M9NAP8"/>
<dbReference type="EMBL" id="RJJR01000014">
    <property type="protein sequence ID" value="RNI34323.1"/>
    <property type="molecule type" value="Genomic_DNA"/>
</dbReference>
<organism evidence="1 2">
    <name type="scientific">Hanamia caeni</name>
    <dbReference type="NCBI Taxonomy" id="2294116"/>
    <lineage>
        <taxon>Bacteria</taxon>
        <taxon>Pseudomonadati</taxon>
        <taxon>Bacteroidota</taxon>
        <taxon>Chitinophagia</taxon>
        <taxon>Chitinophagales</taxon>
        <taxon>Chitinophagaceae</taxon>
        <taxon>Hanamia</taxon>
    </lineage>
</organism>
<sequence>MNGGIHEPQLRFTKSAATQNIFVDGAFPDRPIDEYLFQTENKKSPYFSFHWQVKVIRFNFAPFRH</sequence>
<accession>A0A3M9NAP8</accession>
<proteinExistence type="predicted"/>
<protein>
    <submittedName>
        <fullName evidence="1">Uncharacterized protein</fullName>
    </submittedName>
</protein>
<dbReference type="Proteomes" id="UP000267223">
    <property type="component" value="Unassembled WGS sequence"/>
</dbReference>
<comment type="caution">
    <text evidence="1">The sequence shown here is derived from an EMBL/GenBank/DDBJ whole genome shotgun (WGS) entry which is preliminary data.</text>
</comment>
<gene>
    <name evidence="1" type="ORF">EFY79_16665</name>
</gene>
<reference evidence="1 2" key="1">
    <citation type="submission" date="2018-11" db="EMBL/GenBank/DDBJ databases">
        <title>Draft genome sequence of Ferruginibacter sp. BO-59.</title>
        <authorList>
            <person name="Im W.T."/>
        </authorList>
    </citation>
    <scope>NUCLEOTIDE SEQUENCE [LARGE SCALE GENOMIC DNA]</scope>
    <source>
        <strain evidence="1 2">BO-59</strain>
    </source>
</reference>
<evidence type="ECO:0000313" key="1">
    <source>
        <dbReference type="EMBL" id="RNI34323.1"/>
    </source>
</evidence>